<evidence type="ECO:0000256" key="1">
    <source>
        <dbReference type="ARBA" id="ARBA00023125"/>
    </source>
</evidence>
<evidence type="ECO:0000313" key="6">
    <source>
        <dbReference type="Proteomes" id="UP000580474"/>
    </source>
</evidence>
<sequence>MNASKLAGRGAERPDTGARETARRTKTRERLMDAAYRQFSEHGINGTSVEAITDDAGFTRGAFYSNFSSKEELFFALTERENRVRLEVLRENFARLVAPLGDTAGKPAPHLIEGIIADVLSFQPDNRQWCLMQSEFRLLALRDPEVAPRFLAASQSFLRELAAMVDTAVRSVGVRFLIDTLDLTRMLMDQFDSAMQEAILSGAEDPEAVVREHVMRTLPLLVHSLTDTIEP</sequence>
<dbReference type="GO" id="GO:0000976">
    <property type="term" value="F:transcription cis-regulatory region binding"/>
    <property type="evidence" value="ECO:0007669"/>
    <property type="project" value="TreeGrafter"/>
</dbReference>
<feature type="compositionally biased region" description="Basic and acidic residues" evidence="3">
    <location>
        <begin position="10"/>
        <end position="27"/>
    </location>
</feature>
<name>A0A840NEM9_9PSEU</name>
<proteinExistence type="predicted"/>
<dbReference type="SUPFAM" id="SSF46689">
    <property type="entry name" value="Homeodomain-like"/>
    <property type="match status" value="1"/>
</dbReference>
<dbReference type="InterPro" id="IPR001647">
    <property type="entry name" value="HTH_TetR"/>
</dbReference>
<evidence type="ECO:0000256" key="3">
    <source>
        <dbReference type="SAM" id="MobiDB-lite"/>
    </source>
</evidence>
<comment type="caution">
    <text evidence="5">The sequence shown here is derived from an EMBL/GenBank/DDBJ whole genome shotgun (WGS) entry which is preliminary data.</text>
</comment>
<keyword evidence="1 2" id="KW-0238">DNA-binding</keyword>
<dbReference type="PANTHER" id="PTHR30055">
    <property type="entry name" value="HTH-TYPE TRANSCRIPTIONAL REGULATOR RUTR"/>
    <property type="match status" value="1"/>
</dbReference>
<evidence type="ECO:0000259" key="4">
    <source>
        <dbReference type="PROSITE" id="PS50977"/>
    </source>
</evidence>
<dbReference type="Gene3D" id="1.10.357.10">
    <property type="entry name" value="Tetracycline Repressor, domain 2"/>
    <property type="match status" value="1"/>
</dbReference>
<dbReference type="RefSeq" id="WP_343071306.1">
    <property type="nucleotide sequence ID" value="NZ_JACHIV010000001.1"/>
</dbReference>
<dbReference type="EMBL" id="JACHIV010000001">
    <property type="protein sequence ID" value="MBB5068678.1"/>
    <property type="molecule type" value="Genomic_DNA"/>
</dbReference>
<dbReference type="AlphaFoldDB" id="A0A840NEM9"/>
<dbReference type="SUPFAM" id="SSF48498">
    <property type="entry name" value="Tetracyclin repressor-like, C-terminal domain"/>
    <property type="match status" value="1"/>
</dbReference>
<dbReference type="InterPro" id="IPR009057">
    <property type="entry name" value="Homeodomain-like_sf"/>
</dbReference>
<gene>
    <name evidence="5" type="ORF">BJ969_001766</name>
</gene>
<feature type="domain" description="HTH tetR-type" evidence="4">
    <location>
        <begin position="25"/>
        <end position="85"/>
    </location>
</feature>
<organism evidence="5 6">
    <name type="scientific">Saccharopolyspora gloriosae</name>
    <dbReference type="NCBI Taxonomy" id="455344"/>
    <lineage>
        <taxon>Bacteria</taxon>
        <taxon>Bacillati</taxon>
        <taxon>Actinomycetota</taxon>
        <taxon>Actinomycetes</taxon>
        <taxon>Pseudonocardiales</taxon>
        <taxon>Pseudonocardiaceae</taxon>
        <taxon>Saccharopolyspora</taxon>
    </lineage>
</organism>
<dbReference type="GO" id="GO:0003700">
    <property type="term" value="F:DNA-binding transcription factor activity"/>
    <property type="evidence" value="ECO:0007669"/>
    <property type="project" value="TreeGrafter"/>
</dbReference>
<accession>A0A840NEM9</accession>
<dbReference type="InterPro" id="IPR050109">
    <property type="entry name" value="HTH-type_TetR-like_transc_reg"/>
</dbReference>
<evidence type="ECO:0000256" key="2">
    <source>
        <dbReference type="PROSITE-ProRule" id="PRU00335"/>
    </source>
</evidence>
<dbReference type="PANTHER" id="PTHR30055:SF241">
    <property type="entry name" value="TRANSCRIPTIONAL REGULATORY PROTEIN"/>
    <property type="match status" value="1"/>
</dbReference>
<evidence type="ECO:0000313" key="5">
    <source>
        <dbReference type="EMBL" id="MBB5068678.1"/>
    </source>
</evidence>
<feature type="region of interest" description="Disordered" evidence="3">
    <location>
        <begin position="1"/>
        <end position="27"/>
    </location>
</feature>
<feature type="DNA-binding region" description="H-T-H motif" evidence="2">
    <location>
        <begin position="48"/>
        <end position="67"/>
    </location>
</feature>
<keyword evidence="6" id="KW-1185">Reference proteome</keyword>
<reference evidence="5 6" key="1">
    <citation type="submission" date="2020-08" db="EMBL/GenBank/DDBJ databases">
        <title>Sequencing the genomes of 1000 actinobacteria strains.</title>
        <authorList>
            <person name="Klenk H.-P."/>
        </authorList>
    </citation>
    <scope>NUCLEOTIDE SEQUENCE [LARGE SCALE GENOMIC DNA]</scope>
    <source>
        <strain evidence="5 6">DSM 45582</strain>
    </source>
</reference>
<dbReference type="Proteomes" id="UP000580474">
    <property type="component" value="Unassembled WGS sequence"/>
</dbReference>
<protein>
    <submittedName>
        <fullName evidence="5">AcrR family transcriptional regulator</fullName>
    </submittedName>
</protein>
<dbReference type="Pfam" id="PF00440">
    <property type="entry name" value="TetR_N"/>
    <property type="match status" value="1"/>
</dbReference>
<dbReference type="PRINTS" id="PR00455">
    <property type="entry name" value="HTHTETR"/>
</dbReference>
<dbReference type="PROSITE" id="PS50977">
    <property type="entry name" value="HTH_TETR_2"/>
    <property type="match status" value="1"/>
</dbReference>
<dbReference type="InterPro" id="IPR036271">
    <property type="entry name" value="Tet_transcr_reg_TetR-rel_C_sf"/>
</dbReference>